<evidence type="ECO:0000256" key="4">
    <source>
        <dbReference type="ARBA" id="ARBA00023136"/>
    </source>
</evidence>
<dbReference type="GO" id="GO:0022857">
    <property type="term" value="F:transmembrane transporter activity"/>
    <property type="evidence" value="ECO:0007669"/>
    <property type="project" value="InterPro"/>
</dbReference>
<dbReference type="GO" id="GO:0016020">
    <property type="term" value="C:membrane"/>
    <property type="evidence" value="ECO:0007669"/>
    <property type="project" value="UniProtKB-SubCell"/>
</dbReference>
<evidence type="ECO:0000313" key="8">
    <source>
        <dbReference type="Proteomes" id="UP000299102"/>
    </source>
</evidence>
<dbReference type="InterPro" id="IPR020846">
    <property type="entry name" value="MFS_dom"/>
</dbReference>
<evidence type="ECO:0000256" key="1">
    <source>
        <dbReference type="ARBA" id="ARBA00004141"/>
    </source>
</evidence>
<dbReference type="PANTHER" id="PTHR24064">
    <property type="entry name" value="SOLUTE CARRIER FAMILY 22 MEMBER"/>
    <property type="match status" value="1"/>
</dbReference>
<dbReference type="InterPro" id="IPR036259">
    <property type="entry name" value="MFS_trans_sf"/>
</dbReference>
<evidence type="ECO:0000259" key="6">
    <source>
        <dbReference type="PROSITE" id="PS50850"/>
    </source>
</evidence>
<feature type="domain" description="Major facilitator superfamily (MFS) profile" evidence="6">
    <location>
        <begin position="1"/>
        <end position="250"/>
    </location>
</feature>
<organism evidence="7 8">
    <name type="scientific">Eumeta variegata</name>
    <name type="common">Bagworm moth</name>
    <name type="synonym">Eumeta japonica</name>
    <dbReference type="NCBI Taxonomy" id="151549"/>
    <lineage>
        <taxon>Eukaryota</taxon>
        <taxon>Metazoa</taxon>
        <taxon>Ecdysozoa</taxon>
        <taxon>Arthropoda</taxon>
        <taxon>Hexapoda</taxon>
        <taxon>Insecta</taxon>
        <taxon>Pterygota</taxon>
        <taxon>Neoptera</taxon>
        <taxon>Endopterygota</taxon>
        <taxon>Lepidoptera</taxon>
        <taxon>Glossata</taxon>
        <taxon>Ditrysia</taxon>
        <taxon>Tineoidea</taxon>
        <taxon>Psychidae</taxon>
        <taxon>Oiketicinae</taxon>
        <taxon>Eumeta</taxon>
    </lineage>
</organism>
<evidence type="ECO:0000313" key="7">
    <source>
        <dbReference type="EMBL" id="GBP01370.1"/>
    </source>
</evidence>
<dbReference type="AlphaFoldDB" id="A0A4C1SJR6"/>
<keyword evidence="4 5" id="KW-0472">Membrane</keyword>
<dbReference type="PROSITE" id="PS50850">
    <property type="entry name" value="MFS"/>
    <property type="match status" value="1"/>
</dbReference>
<protein>
    <submittedName>
        <fullName evidence="7">Organic cation transporter protein</fullName>
    </submittedName>
</protein>
<comment type="caution">
    <text evidence="7">The sequence shown here is derived from an EMBL/GenBank/DDBJ whole genome shotgun (WGS) entry which is preliminary data.</text>
</comment>
<evidence type="ECO:0000256" key="3">
    <source>
        <dbReference type="ARBA" id="ARBA00022989"/>
    </source>
</evidence>
<feature type="transmembrane region" description="Helical" evidence="5">
    <location>
        <begin position="12"/>
        <end position="32"/>
    </location>
</feature>
<keyword evidence="2 5" id="KW-0812">Transmembrane</keyword>
<feature type="transmembrane region" description="Helical" evidence="5">
    <location>
        <begin position="39"/>
        <end position="58"/>
    </location>
</feature>
<gene>
    <name evidence="7" type="primary">Orct</name>
    <name evidence="7" type="ORF">EVAR_72172_1</name>
</gene>
<dbReference type="SUPFAM" id="SSF103473">
    <property type="entry name" value="MFS general substrate transporter"/>
    <property type="match status" value="1"/>
</dbReference>
<feature type="non-terminal residue" evidence="7">
    <location>
        <position position="1"/>
    </location>
</feature>
<name>A0A4C1SJR6_EUMVA</name>
<dbReference type="Proteomes" id="UP000299102">
    <property type="component" value="Unassembled WGS sequence"/>
</dbReference>
<dbReference type="OrthoDB" id="6884957at2759"/>
<dbReference type="Pfam" id="PF00083">
    <property type="entry name" value="Sugar_tr"/>
    <property type="match status" value="1"/>
</dbReference>
<dbReference type="STRING" id="151549.A0A4C1SJR6"/>
<feature type="transmembrane region" description="Helical" evidence="5">
    <location>
        <begin position="70"/>
        <end position="87"/>
    </location>
</feature>
<keyword evidence="8" id="KW-1185">Reference proteome</keyword>
<dbReference type="InterPro" id="IPR005828">
    <property type="entry name" value="MFS_sugar_transport-like"/>
</dbReference>
<feature type="transmembrane region" description="Helical" evidence="5">
    <location>
        <begin position="125"/>
        <end position="146"/>
    </location>
</feature>
<reference evidence="7 8" key="1">
    <citation type="journal article" date="2019" name="Commun. Biol.">
        <title>The bagworm genome reveals a unique fibroin gene that provides high tensile strength.</title>
        <authorList>
            <person name="Kono N."/>
            <person name="Nakamura H."/>
            <person name="Ohtoshi R."/>
            <person name="Tomita M."/>
            <person name="Numata K."/>
            <person name="Arakawa K."/>
        </authorList>
    </citation>
    <scope>NUCLEOTIDE SEQUENCE [LARGE SCALE GENOMIC DNA]</scope>
</reference>
<feature type="transmembrane region" description="Helical" evidence="5">
    <location>
        <begin position="210"/>
        <end position="230"/>
    </location>
</feature>
<dbReference type="Gene3D" id="1.20.1250.20">
    <property type="entry name" value="MFS general substrate transporter like domains"/>
    <property type="match status" value="1"/>
</dbReference>
<evidence type="ECO:0000256" key="2">
    <source>
        <dbReference type="ARBA" id="ARBA00022692"/>
    </source>
</evidence>
<feature type="transmembrane region" description="Helical" evidence="5">
    <location>
        <begin position="99"/>
        <end position="119"/>
    </location>
</feature>
<evidence type="ECO:0000256" key="5">
    <source>
        <dbReference type="SAM" id="Phobius"/>
    </source>
</evidence>
<accession>A0A4C1SJR6</accession>
<sequence>RNWVCERAGLAPLAQSLYFVGSIIGGVVFGLIADRSGRVPALIGSCVVGCVGSVASAFTRGFLDFALCRFIVGFSYDSCFMLLYILVLEYTGPRHRSLVANLSIALFFGAACLALPWLALWIADWRMLLVCTALPGLIVIAAPWFLPESARWLLSRGRVNKAIDILHRFEKINKTKIPEDILEDFIASSRQTDNANEGIRDLVKSGPLRLAALYMTLMYMSLALVFDGLVRMSETLGLNFFITFTLASAT</sequence>
<comment type="subcellular location">
    <subcellularLocation>
        <location evidence="1">Membrane</location>
        <topology evidence="1">Multi-pass membrane protein</topology>
    </subcellularLocation>
</comment>
<feature type="non-terminal residue" evidence="7">
    <location>
        <position position="250"/>
    </location>
</feature>
<proteinExistence type="predicted"/>
<dbReference type="EMBL" id="BGZK01006926">
    <property type="protein sequence ID" value="GBP01370.1"/>
    <property type="molecule type" value="Genomic_DNA"/>
</dbReference>
<keyword evidence="3 5" id="KW-1133">Transmembrane helix</keyword>